<proteinExistence type="predicted"/>
<evidence type="ECO:0000256" key="1">
    <source>
        <dbReference type="SAM" id="Coils"/>
    </source>
</evidence>
<comment type="caution">
    <text evidence="3">The sequence shown here is derived from an EMBL/GenBank/DDBJ whole genome shotgun (WGS) entry which is preliminary data.</text>
</comment>
<dbReference type="Proteomes" id="UP000448292">
    <property type="component" value="Unassembled WGS sequence"/>
</dbReference>
<feature type="region of interest" description="Disordered" evidence="2">
    <location>
        <begin position="85"/>
        <end position="109"/>
    </location>
</feature>
<protein>
    <submittedName>
        <fullName evidence="3">Uncharacterized protein</fullName>
    </submittedName>
</protein>
<dbReference type="AlphaFoldDB" id="A0A7M3MC72"/>
<feature type="compositionally biased region" description="Gly residues" evidence="2">
    <location>
        <begin position="96"/>
        <end position="109"/>
    </location>
</feature>
<evidence type="ECO:0000313" key="3">
    <source>
        <dbReference type="EMBL" id="TVM15879.1"/>
    </source>
</evidence>
<feature type="coiled-coil region" evidence="1">
    <location>
        <begin position="13"/>
        <end position="40"/>
    </location>
</feature>
<keyword evidence="1" id="KW-0175">Coiled coil</keyword>
<evidence type="ECO:0000313" key="4">
    <source>
        <dbReference type="Proteomes" id="UP000448292"/>
    </source>
</evidence>
<evidence type="ECO:0000256" key="2">
    <source>
        <dbReference type="SAM" id="MobiDB-lite"/>
    </source>
</evidence>
<reference evidence="3 4" key="1">
    <citation type="submission" date="2018-06" db="EMBL/GenBank/DDBJ databases">
        <title>Complete genome of Desulfovibrio indonesiensis P37SLT.</title>
        <authorList>
            <person name="Crispim J.S."/>
            <person name="Vidigal P.M.P."/>
            <person name="Silva L.C.F."/>
            <person name="Laguardia C.N."/>
            <person name="Araujo L.C."/>
            <person name="Dias R.S."/>
            <person name="Sousa M.P."/>
            <person name="Paula S.O."/>
            <person name="Silva C."/>
        </authorList>
    </citation>
    <scope>NUCLEOTIDE SEQUENCE [LARGE SCALE GENOMIC DNA]</scope>
    <source>
        <strain evidence="3 4">P37SLT</strain>
    </source>
</reference>
<keyword evidence="4" id="KW-1185">Reference proteome</keyword>
<dbReference type="EMBL" id="QMIE01000014">
    <property type="protein sequence ID" value="TVM15879.1"/>
    <property type="molecule type" value="Genomic_DNA"/>
</dbReference>
<sequence>MENRERLRRTNPAEALKKDIAELKSRITETEKRVEEWDKLAQIAAAPNCDLGDCAEAYARRLDRADFYRDAVAHQKMELREMERKLDQLQRSSDGSSGGGSGGGSGGSH</sequence>
<name>A0A7M3MC72_9BACT</name>
<gene>
    <name evidence="3" type="ORF">DPQ33_14335</name>
</gene>
<organism evidence="3 4">
    <name type="scientific">Oceanidesulfovibrio indonesiensis</name>
    <dbReference type="NCBI Taxonomy" id="54767"/>
    <lineage>
        <taxon>Bacteria</taxon>
        <taxon>Pseudomonadati</taxon>
        <taxon>Thermodesulfobacteriota</taxon>
        <taxon>Desulfovibrionia</taxon>
        <taxon>Desulfovibrionales</taxon>
        <taxon>Desulfovibrionaceae</taxon>
        <taxon>Oceanidesulfovibrio</taxon>
    </lineage>
</organism>
<accession>A0A7M3MC72</accession>